<dbReference type="Proteomes" id="UP000054107">
    <property type="component" value="Unassembled WGS sequence"/>
</dbReference>
<evidence type="ECO:0000313" key="2">
    <source>
        <dbReference type="EMBL" id="CEP12252.1"/>
    </source>
</evidence>
<dbReference type="AlphaFoldDB" id="A0A0B7N4C4"/>
<keyword evidence="3" id="KW-1185">Reference proteome</keyword>
<accession>A0A0B7N4C4</accession>
<evidence type="ECO:0000256" key="1">
    <source>
        <dbReference type="SAM" id="MobiDB-lite"/>
    </source>
</evidence>
<organism evidence="2 3">
    <name type="scientific">Parasitella parasitica</name>
    <dbReference type="NCBI Taxonomy" id="35722"/>
    <lineage>
        <taxon>Eukaryota</taxon>
        <taxon>Fungi</taxon>
        <taxon>Fungi incertae sedis</taxon>
        <taxon>Mucoromycota</taxon>
        <taxon>Mucoromycotina</taxon>
        <taxon>Mucoromycetes</taxon>
        <taxon>Mucorales</taxon>
        <taxon>Mucorineae</taxon>
        <taxon>Mucoraceae</taxon>
        <taxon>Parasitella</taxon>
    </lineage>
</organism>
<gene>
    <name evidence="2" type="primary">PARPA_06186.1 scaffold 21352</name>
</gene>
<dbReference type="EMBL" id="LN727599">
    <property type="protein sequence ID" value="CEP12252.1"/>
    <property type="molecule type" value="Genomic_DNA"/>
</dbReference>
<proteinExistence type="predicted"/>
<reference evidence="2 3" key="1">
    <citation type="submission" date="2014-09" db="EMBL/GenBank/DDBJ databases">
        <authorList>
            <person name="Ellenberger Sabrina"/>
        </authorList>
    </citation>
    <scope>NUCLEOTIDE SEQUENCE [LARGE SCALE GENOMIC DNA]</scope>
    <source>
        <strain evidence="2 3">CBS 412.66</strain>
    </source>
</reference>
<name>A0A0B7N4C4_9FUNG</name>
<protein>
    <submittedName>
        <fullName evidence="2">Uncharacterized protein</fullName>
    </submittedName>
</protein>
<evidence type="ECO:0000313" key="3">
    <source>
        <dbReference type="Proteomes" id="UP000054107"/>
    </source>
</evidence>
<sequence length="98" mass="10650">MQLVFIRSYPPGHETTNILHGFIFQPTNPPDLTTSPEDETSPDDETGQAPAAADDTAKLTALSITEEDEAADSDNMCKTLVGSLDLIPVPQTWWETSC</sequence>
<feature type="compositionally biased region" description="Acidic residues" evidence="1">
    <location>
        <begin position="36"/>
        <end position="46"/>
    </location>
</feature>
<feature type="region of interest" description="Disordered" evidence="1">
    <location>
        <begin position="23"/>
        <end position="56"/>
    </location>
</feature>